<accession>A0ABQ9D9G5</accession>
<dbReference type="GO" id="GO:0003964">
    <property type="term" value="F:RNA-directed DNA polymerase activity"/>
    <property type="evidence" value="ECO:0007669"/>
    <property type="project" value="UniProtKB-KW"/>
</dbReference>
<name>A0ABQ9D9G5_9PASS</name>
<sequence length="114" mass="12767">MDIRPRGSQCPELKDHDCENDQLPANSEITQDVLLQLDPYKSMGPDGIHPRILIELADVIAKPLSIFEQSWEFGGVPADRKVANIVSILKNGKKENTRSYRPVRLTSVPGKVME</sequence>
<keyword evidence="2" id="KW-0695">RNA-directed DNA polymerase</keyword>
<organism evidence="2 3">
    <name type="scientific">Willisornis vidua</name>
    <name type="common">Xingu scale-backed antbird</name>
    <dbReference type="NCBI Taxonomy" id="1566151"/>
    <lineage>
        <taxon>Eukaryota</taxon>
        <taxon>Metazoa</taxon>
        <taxon>Chordata</taxon>
        <taxon>Craniata</taxon>
        <taxon>Vertebrata</taxon>
        <taxon>Euteleostomi</taxon>
        <taxon>Archelosauria</taxon>
        <taxon>Archosauria</taxon>
        <taxon>Dinosauria</taxon>
        <taxon>Saurischia</taxon>
        <taxon>Theropoda</taxon>
        <taxon>Coelurosauria</taxon>
        <taxon>Aves</taxon>
        <taxon>Neognathae</taxon>
        <taxon>Neoaves</taxon>
        <taxon>Telluraves</taxon>
        <taxon>Australaves</taxon>
        <taxon>Passeriformes</taxon>
        <taxon>Thamnophilidae</taxon>
        <taxon>Willisornis</taxon>
    </lineage>
</organism>
<proteinExistence type="predicted"/>
<keyword evidence="2" id="KW-0808">Transferase</keyword>
<comment type="caution">
    <text evidence="2">The sequence shown here is derived from an EMBL/GenBank/DDBJ whole genome shotgun (WGS) entry which is preliminary data.</text>
</comment>
<gene>
    <name evidence="2" type="ORF">WISP_64552</name>
</gene>
<dbReference type="PANTHER" id="PTHR33395:SF22">
    <property type="entry name" value="REVERSE TRANSCRIPTASE DOMAIN-CONTAINING PROTEIN"/>
    <property type="match status" value="1"/>
</dbReference>
<dbReference type="Proteomes" id="UP001145742">
    <property type="component" value="Unassembled WGS sequence"/>
</dbReference>
<evidence type="ECO:0000313" key="3">
    <source>
        <dbReference type="Proteomes" id="UP001145742"/>
    </source>
</evidence>
<keyword evidence="2" id="KW-0548">Nucleotidyltransferase</keyword>
<feature type="region of interest" description="Disordered" evidence="1">
    <location>
        <begin position="1"/>
        <end position="25"/>
    </location>
</feature>
<keyword evidence="3" id="KW-1185">Reference proteome</keyword>
<evidence type="ECO:0000256" key="1">
    <source>
        <dbReference type="SAM" id="MobiDB-lite"/>
    </source>
</evidence>
<dbReference type="EMBL" id="WHWB01033755">
    <property type="protein sequence ID" value="KAJ7417435.1"/>
    <property type="molecule type" value="Genomic_DNA"/>
</dbReference>
<evidence type="ECO:0000313" key="2">
    <source>
        <dbReference type="EMBL" id="KAJ7417435.1"/>
    </source>
</evidence>
<protein>
    <submittedName>
        <fullName evidence="2">RNA-directed DNA polymerase from mobile element jockey</fullName>
    </submittedName>
</protein>
<reference evidence="2" key="1">
    <citation type="submission" date="2019-10" db="EMBL/GenBank/DDBJ databases">
        <authorList>
            <person name="Soares A.E.R."/>
            <person name="Aleixo A."/>
            <person name="Schneider P."/>
            <person name="Miyaki C.Y."/>
            <person name="Schneider M.P."/>
            <person name="Mello C."/>
            <person name="Vasconcelos A.T.R."/>
        </authorList>
    </citation>
    <scope>NUCLEOTIDE SEQUENCE</scope>
    <source>
        <tissue evidence="2">Muscle</tissue>
    </source>
</reference>
<dbReference type="PANTHER" id="PTHR33395">
    <property type="entry name" value="TRANSCRIPTASE, PUTATIVE-RELATED-RELATED"/>
    <property type="match status" value="1"/>
</dbReference>